<comment type="caution">
    <text evidence="9">The sequence shown here is derived from an EMBL/GenBank/DDBJ whole genome shotgun (WGS) entry which is preliminary data.</text>
</comment>
<organism evidence="9 10">
    <name type="scientific">Leucothrix pacifica</name>
    <dbReference type="NCBI Taxonomy" id="1247513"/>
    <lineage>
        <taxon>Bacteria</taxon>
        <taxon>Pseudomonadati</taxon>
        <taxon>Pseudomonadota</taxon>
        <taxon>Gammaproteobacteria</taxon>
        <taxon>Thiotrichales</taxon>
        <taxon>Thiotrichaceae</taxon>
        <taxon>Leucothrix</taxon>
    </lineage>
</organism>
<dbReference type="RefSeq" id="WP_109837564.1">
    <property type="nucleotide sequence ID" value="NZ_QGKM01000023.1"/>
</dbReference>
<evidence type="ECO:0000259" key="8">
    <source>
        <dbReference type="PROSITE" id="PS50113"/>
    </source>
</evidence>
<evidence type="ECO:0000256" key="5">
    <source>
        <dbReference type="ARBA" id="ARBA00022777"/>
    </source>
</evidence>
<dbReference type="PANTHER" id="PTHR43304:SF1">
    <property type="entry name" value="PAC DOMAIN-CONTAINING PROTEIN"/>
    <property type="match status" value="1"/>
</dbReference>
<gene>
    <name evidence="9" type="ORF">DKW60_10295</name>
</gene>
<accession>A0A317CGV3</accession>
<evidence type="ECO:0000259" key="6">
    <source>
        <dbReference type="PROSITE" id="PS50109"/>
    </source>
</evidence>
<evidence type="ECO:0000259" key="7">
    <source>
        <dbReference type="PROSITE" id="PS50112"/>
    </source>
</evidence>
<dbReference type="Pfam" id="PF08447">
    <property type="entry name" value="PAS_3"/>
    <property type="match status" value="1"/>
</dbReference>
<dbReference type="CDD" id="cd00082">
    <property type="entry name" value="HisKA"/>
    <property type="match status" value="1"/>
</dbReference>
<proteinExistence type="predicted"/>
<dbReference type="Gene3D" id="3.30.450.20">
    <property type="entry name" value="PAS domain"/>
    <property type="match status" value="2"/>
</dbReference>
<dbReference type="InterPro" id="IPR000014">
    <property type="entry name" value="PAS"/>
</dbReference>
<sequence>MKQRLRNEFYQLVREDPDIFEFIQTSSLDGVWYWNLENPEEEWMDSRFWYALGYDDDSMPQESLAWQKHIFPDDYDKTIENLQNHLIDPMYPYDQIIRFRHKNGSTVWMRSRGKIIHDKNNKPVRMLGANLDITSAMNLSEQESLLAASTRALPVGHLIEDKFGNILNANDAMANWLGYTSEEMRTMHVLDLAPDELKPKTQQMINDMGGAVVDGITSLKKQYRHKDGHLLWGLLNARIAKDQSGNVRYIVASVLNIETEKELQGQLHQKNLELMRANKELDKFAYAASHDLKSPLTGIRRLTDWIYEDCKDILPAASKRHLDLLDDRVMRMERLLDDLLAYSRVGSTYTDTQEINLEKSGQAIIDLLDGAKDFKLIANNKPFTIQRIPFEMVLRNLIDNAVKYNEDKHGVISLDYSLDGDDYLFTISDDGPGIHPDYKEKVFDMFVRLKSNDQIGGSGMGLSLVKKIVESHGGSVRIESDGDSGTNVIIRWPRSVNES</sequence>
<dbReference type="Proteomes" id="UP000245539">
    <property type="component" value="Unassembled WGS sequence"/>
</dbReference>
<dbReference type="PRINTS" id="PR00344">
    <property type="entry name" value="BCTRLSENSOR"/>
</dbReference>
<dbReference type="Gene3D" id="1.10.287.130">
    <property type="match status" value="1"/>
</dbReference>
<dbReference type="InterPro" id="IPR036097">
    <property type="entry name" value="HisK_dim/P_sf"/>
</dbReference>
<dbReference type="SMART" id="SM00387">
    <property type="entry name" value="HATPase_c"/>
    <property type="match status" value="1"/>
</dbReference>
<keyword evidence="3" id="KW-0597">Phosphoprotein</keyword>
<keyword evidence="5" id="KW-0418">Kinase</keyword>
<evidence type="ECO:0000256" key="3">
    <source>
        <dbReference type="ARBA" id="ARBA00022553"/>
    </source>
</evidence>
<dbReference type="PROSITE" id="PS50109">
    <property type="entry name" value="HIS_KIN"/>
    <property type="match status" value="1"/>
</dbReference>
<dbReference type="NCBIfam" id="TIGR00229">
    <property type="entry name" value="sensory_box"/>
    <property type="match status" value="1"/>
</dbReference>
<dbReference type="SUPFAM" id="SSF47384">
    <property type="entry name" value="Homodimeric domain of signal transducing histidine kinase"/>
    <property type="match status" value="1"/>
</dbReference>
<keyword evidence="10" id="KW-1185">Reference proteome</keyword>
<dbReference type="OrthoDB" id="1931120at2"/>
<dbReference type="EMBL" id="QGKM01000023">
    <property type="protein sequence ID" value="PWQ97748.1"/>
    <property type="molecule type" value="Genomic_DNA"/>
</dbReference>
<dbReference type="Gene3D" id="3.30.565.10">
    <property type="entry name" value="Histidine kinase-like ATPase, C-terminal domain"/>
    <property type="match status" value="1"/>
</dbReference>
<evidence type="ECO:0000256" key="2">
    <source>
        <dbReference type="ARBA" id="ARBA00012438"/>
    </source>
</evidence>
<dbReference type="Pfam" id="PF00512">
    <property type="entry name" value="HisKA"/>
    <property type="match status" value="1"/>
</dbReference>
<dbReference type="SUPFAM" id="SSF55785">
    <property type="entry name" value="PYP-like sensor domain (PAS domain)"/>
    <property type="match status" value="2"/>
</dbReference>
<feature type="domain" description="PAC" evidence="8">
    <location>
        <begin position="217"/>
        <end position="269"/>
    </location>
</feature>
<dbReference type="PANTHER" id="PTHR43304">
    <property type="entry name" value="PHYTOCHROME-LIKE PROTEIN CPH1"/>
    <property type="match status" value="1"/>
</dbReference>
<dbReference type="CDD" id="cd00130">
    <property type="entry name" value="PAS"/>
    <property type="match status" value="2"/>
</dbReference>
<evidence type="ECO:0000256" key="4">
    <source>
        <dbReference type="ARBA" id="ARBA00022679"/>
    </source>
</evidence>
<dbReference type="InterPro" id="IPR005467">
    <property type="entry name" value="His_kinase_dom"/>
</dbReference>
<dbReference type="PROSITE" id="PS50112">
    <property type="entry name" value="PAS"/>
    <property type="match status" value="1"/>
</dbReference>
<dbReference type="Pfam" id="PF13426">
    <property type="entry name" value="PAS_9"/>
    <property type="match status" value="1"/>
</dbReference>
<evidence type="ECO:0000313" key="10">
    <source>
        <dbReference type="Proteomes" id="UP000245539"/>
    </source>
</evidence>
<dbReference type="InterPro" id="IPR036890">
    <property type="entry name" value="HATPase_C_sf"/>
</dbReference>
<name>A0A317CGV3_9GAMM</name>
<feature type="domain" description="PAS" evidence="7">
    <location>
        <begin position="142"/>
        <end position="184"/>
    </location>
</feature>
<evidence type="ECO:0000313" key="9">
    <source>
        <dbReference type="EMBL" id="PWQ97748.1"/>
    </source>
</evidence>
<dbReference type="AlphaFoldDB" id="A0A317CGV3"/>
<dbReference type="Pfam" id="PF02518">
    <property type="entry name" value="HATPase_c"/>
    <property type="match status" value="1"/>
</dbReference>
<dbReference type="GO" id="GO:0000155">
    <property type="term" value="F:phosphorelay sensor kinase activity"/>
    <property type="evidence" value="ECO:0007669"/>
    <property type="project" value="InterPro"/>
</dbReference>
<dbReference type="SMART" id="SM00388">
    <property type="entry name" value="HisKA"/>
    <property type="match status" value="1"/>
</dbReference>
<dbReference type="SMART" id="SM00086">
    <property type="entry name" value="PAC"/>
    <property type="match status" value="2"/>
</dbReference>
<dbReference type="InterPro" id="IPR001610">
    <property type="entry name" value="PAC"/>
</dbReference>
<evidence type="ECO:0000256" key="1">
    <source>
        <dbReference type="ARBA" id="ARBA00000085"/>
    </source>
</evidence>
<reference evidence="9 10" key="1">
    <citation type="submission" date="2018-05" db="EMBL/GenBank/DDBJ databases">
        <title>Leucothrix arctica sp. nov., isolated from Arctic seawater.</title>
        <authorList>
            <person name="Choi A."/>
            <person name="Baek K."/>
        </authorList>
    </citation>
    <scope>NUCLEOTIDE SEQUENCE [LARGE SCALE GENOMIC DNA]</scope>
    <source>
        <strain evidence="9 10">JCM 18388</strain>
    </source>
</reference>
<dbReference type="EC" id="2.7.13.3" evidence="2"/>
<dbReference type="CDD" id="cd00075">
    <property type="entry name" value="HATPase"/>
    <property type="match status" value="1"/>
</dbReference>
<feature type="domain" description="PAC" evidence="8">
    <location>
        <begin position="93"/>
        <end position="145"/>
    </location>
</feature>
<dbReference type="InterPro" id="IPR035965">
    <property type="entry name" value="PAS-like_dom_sf"/>
</dbReference>
<dbReference type="InterPro" id="IPR000700">
    <property type="entry name" value="PAS-assoc_C"/>
</dbReference>
<dbReference type="SUPFAM" id="SSF55874">
    <property type="entry name" value="ATPase domain of HSP90 chaperone/DNA topoisomerase II/histidine kinase"/>
    <property type="match status" value="1"/>
</dbReference>
<dbReference type="PROSITE" id="PS50113">
    <property type="entry name" value="PAC"/>
    <property type="match status" value="2"/>
</dbReference>
<protein>
    <recommendedName>
        <fullName evidence="2">histidine kinase</fullName>
        <ecNumber evidence="2">2.7.13.3</ecNumber>
    </recommendedName>
</protein>
<dbReference type="SMART" id="SM00091">
    <property type="entry name" value="PAS"/>
    <property type="match status" value="1"/>
</dbReference>
<dbReference type="InterPro" id="IPR004358">
    <property type="entry name" value="Sig_transdc_His_kin-like_C"/>
</dbReference>
<dbReference type="InterPro" id="IPR052162">
    <property type="entry name" value="Sensor_kinase/Photoreceptor"/>
</dbReference>
<dbReference type="InterPro" id="IPR003661">
    <property type="entry name" value="HisK_dim/P_dom"/>
</dbReference>
<feature type="domain" description="Histidine kinase" evidence="6">
    <location>
        <begin position="287"/>
        <end position="496"/>
    </location>
</feature>
<dbReference type="InterPro" id="IPR003594">
    <property type="entry name" value="HATPase_dom"/>
</dbReference>
<comment type="catalytic activity">
    <reaction evidence="1">
        <text>ATP + protein L-histidine = ADP + protein N-phospho-L-histidine.</text>
        <dbReference type="EC" id="2.7.13.3"/>
    </reaction>
</comment>
<keyword evidence="4" id="KW-0808">Transferase</keyword>
<dbReference type="InterPro" id="IPR013655">
    <property type="entry name" value="PAS_fold_3"/>
</dbReference>